<evidence type="ECO:0000256" key="4">
    <source>
        <dbReference type="ARBA" id="ARBA00022679"/>
    </source>
</evidence>
<dbReference type="PANTHER" id="PTHR43711:SF31">
    <property type="entry name" value="HISTIDINE KINASE"/>
    <property type="match status" value="1"/>
</dbReference>
<comment type="caution">
    <text evidence="8">The sequence shown here is derived from an EMBL/GenBank/DDBJ whole genome shotgun (WGS) entry which is preliminary data.</text>
</comment>
<dbReference type="Pfam" id="PF02518">
    <property type="entry name" value="HATPase_c"/>
    <property type="match status" value="1"/>
</dbReference>
<evidence type="ECO:0000256" key="6">
    <source>
        <dbReference type="ARBA" id="ARBA00023012"/>
    </source>
</evidence>
<keyword evidence="4" id="KW-0808">Transferase</keyword>
<dbReference type="SMART" id="SM00388">
    <property type="entry name" value="HisKA"/>
    <property type="match status" value="1"/>
</dbReference>
<evidence type="ECO:0000313" key="9">
    <source>
        <dbReference type="Proteomes" id="UP000176547"/>
    </source>
</evidence>
<keyword evidence="6" id="KW-0902">Two-component regulatory system</keyword>
<evidence type="ECO:0000256" key="2">
    <source>
        <dbReference type="ARBA" id="ARBA00012438"/>
    </source>
</evidence>
<dbReference type="SMART" id="SM00387">
    <property type="entry name" value="HATPase_c"/>
    <property type="match status" value="1"/>
</dbReference>
<dbReference type="PROSITE" id="PS50109">
    <property type="entry name" value="HIS_KIN"/>
    <property type="match status" value="1"/>
</dbReference>
<evidence type="ECO:0000256" key="3">
    <source>
        <dbReference type="ARBA" id="ARBA00022553"/>
    </source>
</evidence>
<organism evidence="8 9">
    <name type="scientific">Candidatus Doudnabacteria bacterium RIFCSPHIGHO2_01_52_17</name>
    <dbReference type="NCBI Taxonomy" id="1817820"/>
    <lineage>
        <taxon>Bacteria</taxon>
        <taxon>Candidatus Doudnaibacteriota</taxon>
    </lineage>
</organism>
<evidence type="ECO:0000256" key="5">
    <source>
        <dbReference type="ARBA" id="ARBA00022777"/>
    </source>
</evidence>
<dbReference type="InterPro" id="IPR005467">
    <property type="entry name" value="His_kinase_dom"/>
</dbReference>
<dbReference type="Gene3D" id="1.10.287.130">
    <property type="match status" value="1"/>
</dbReference>
<keyword evidence="5" id="KW-0418">Kinase</keyword>
<dbReference type="PRINTS" id="PR00344">
    <property type="entry name" value="BCTRLSENSOR"/>
</dbReference>
<dbReference type="Proteomes" id="UP000176547">
    <property type="component" value="Unassembled WGS sequence"/>
</dbReference>
<keyword evidence="3" id="KW-0597">Phosphoprotein</keyword>
<evidence type="ECO:0000313" key="8">
    <source>
        <dbReference type="EMBL" id="OGE74700.1"/>
    </source>
</evidence>
<dbReference type="PANTHER" id="PTHR43711">
    <property type="entry name" value="TWO-COMPONENT HISTIDINE KINASE"/>
    <property type="match status" value="1"/>
</dbReference>
<reference evidence="8 9" key="1">
    <citation type="journal article" date="2016" name="Nat. Commun.">
        <title>Thousands of microbial genomes shed light on interconnected biogeochemical processes in an aquifer system.</title>
        <authorList>
            <person name="Anantharaman K."/>
            <person name="Brown C.T."/>
            <person name="Hug L.A."/>
            <person name="Sharon I."/>
            <person name="Castelle C.J."/>
            <person name="Probst A.J."/>
            <person name="Thomas B.C."/>
            <person name="Singh A."/>
            <person name="Wilkins M.J."/>
            <person name="Karaoz U."/>
            <person name="Brodie E.L."/>
            <person name="Williams K.H."/>
            <person name="Hubbard S.S."/>
            <person name="Banfield J.F."/>
        </authorList>
    </citation>
    <scope>NUCLEOTIDE SEQUENCE [LARGE SCALE GENOMIC DNA]</scope>
</reference>
<dbReference type="InterPro" id="IPR036097">
    <property type="entry name" value="HisK_dim/P_sf"/>
</dbReference>
<dbReference type="AlphaFoldDB" id="A0A1F5NB98"/>
<evidence type="ECO:0000256" key="1">
    <source>
        <dbReference type="ARBA" id="ARBA00000085"/>
    </source>
</evidence>
<dbReference type="EMBL" id="MFEG01000045">
    <property type="protein sequence ID" value="OGE74700.1"/>
    <property type="molecule type" value="Genomic_DNA"/>
</dbReference>
<dbReference type="FunFam" id="3.30.565.10:FF:000006">
    <property type="entry name" value="Sensor histidine kinase WalK"/>
    <property type="match status" value="1"/>
</dbReference>
<dbReference type="InterPro" id="IPR050736">
    <property type="entry name" value="Sensor_HK_Regulatory"/>
</dbReference>
<dbReference type="CDD" id="cd00082">
    <property type="entry name" value="HisKA"/>
    <property type="match status" value="1"/>
</dbReference>
<dbReference type="InterPro" id="IPR003661">
    <property type="entry name" value="HisK_dim/P_dom"/>
</dbReference>
<dbReference type="Pfam" id="PF00512">
    <property type="entry name" value="HisKA"/>
    <property type="match status" value="1"/>
</dbReference>
<sequence length="245" mass="27320">MKFKNILGKGERANIENISSDFVSLASHQLRTPLSAVKWNTELLMAQKFGKLNEKQLRYLQEIYRSNERAISLVNDLLDVSRIQEGEIHLDLRLAKVEDIIEEVIDNLDTLIRASRVKLNLEIIGGPLPKIETDREKFKRVVVNLLSNAVKYTMPGGTVKITAEQVASGIKVTIVDTGVGISKDDQKKIFNKFFRSASVLKFSPDGTGLGLFITKALVAAMGGKISFSSEENKGTTFYFTLPLKM</sequence>
<dbReference type="SUPFAM" id="SSF55874">
    <property type="entry name" value="ATPase domain of HSP90 chaperone/DNA topoisomerase II/histidine kinase"/>
    <property type="match status" value="1"/>
</dbReference>
<comment type="catalytic activity">
    <reaction evidence="1">
        <text>ATP + protein L-histidine = ADP + protein N-phospho-L-histidine.</text>
        <dbReference type="EC" id="2.7.13.3"/>
    </reaction>
</comment>
<name>A0A1F5NB98_9BACT</name>
<protein>
    <recommendedName>
        <fullName evidence="2">histidine kinase</fullName>
        <ecNumber evidence="2">2.7.13.3</ecNumber>
    </recommendedName>
</protein>
<accession>A0A1F5NB98</accession>
<evidence type="ECO:0000259" key="7">
    <source>
        <dbReference type="PROSITE" id="PS50109"/>
    </source>
</evidence>
<feature type="domain" description="Histidine kinase" evidence="7">
    <location>
        <begin position="25"/>
        <end position="245"/>
    </location>
</feature>
<dbReference type="InterPro" id="IPR003594">
    <property type="entry name" value="HATPase_dom"/>
</dbReference>
<dbReference type="InterPro" id="IPR036890">
    <property type="entry name" value="HATPase_C_sf"/>
</dbReference>
<dbReference type="Gene3D" id="3.30.565.10">
    <property type="entry name" value="Histidine kinase-like ATPase, C-terminal domain"/>
    <property type="match status" value="1"/>
</dbReference>
<dbReference type="InterPro" id="IPR004358">
    <property type="entry name" value="Sig_transdc_His_kin-like_C"/>
</dbReference>
<dbReference type="SUPFAM" id="SSF47384">
    <property type="entry name" value="Homodimeric domain of signal transducing histidine kinase"/>
    <property type="match status" value="1"/>
</dbReference>
<gene>
    <name evidence="8" type="ORF">A3K06_01960</name>
</gene>
<dbReference type="EC" id="2.7.13.3" evidence="2"/>
<dbReference type="GO" id="GO:0000155">
    <property type="term" value="F:phosphorelay sensor kinase activity"/>
    <property type="evidence" value="ECO:0007669"/>
    <property type="project" value="InterPro"/>
</dbReference>
<proteinExistence type="predicted"/>